<evidence type="ECO:0000313" key="1">
    <source>
        <dbReference type="EMBL" id="NVO89572.1"/>
    </source>
</evidence>
<reference evidence="1 2" key="1">
    <citation type="submission" date="2020-06" db="EMBL/GenBank/DDBJ databases">
        <title>Lactobacillus rhamnosus QC,genome.</title>
        <authorList>
            <person name="Yi H."/>
            <person name="Jin M."/>
        </authorList>
    </citation>
    <scope>NUCLEOTIDE SEQUENCE [LARGE SCALE GENOMIC DNA]</scope>
    <source>
        <strain evidence="1 2">QC</strain>
    </source>
</reference>
<dbReference type="Proteomes" id="UP000542889">
    <property type="component" value="Unassembled WGS sequence"/>
</dbReference>
<dbReference type="RefSeq" id="WP_176818735.1">
    <property type="nucleotide sequence ID" value="NZ_JABXWP010000033.1"/>
</dbReference>
<gene>
    <name evidence="1" type="ORF">HWN39_13945</name>
</gene>
<name>A0A7Y7QI58_LACRH</name>
<organism evidence="1 2">
    <name type="scientific">Lacticaseibacillus rhamnosus</name>
    <name type="common">Lactobacillus rhamnosus</name>
    <dbReference type="NCBI Taxonomy" id="47715"/>
    <lineage>
        <taxon>Bacteria</taxon>
        <taxon>Bacillati</taxon>
        <taxon>Bacillota</taxon>
        <taxon>Bacilli</taxon>
        <taxon>Lactobacillales</taxon>
        <taxon>Lactobacillaceae</taxon>
        <taxon>Lacticaseibacillus</taxon>
    </lineage>
</organism>
<dbReference type="InterPro" id="IPR023405">
    <property type="entry name" value="Topo_IA_core_domain"/>
</dbReference>
<dbReference type="EMBL" id="JABXWP010000033">
    <property type="protein sequence ID" value="NVO89572.1"/>
    <property type="molecule type" value="Genomic_DNA"/>
</dbReference>
<sequence>MAQTLLFICEKTNVMKDILHAYKKYRKQLKYNVVFVSAQGHIFDVPMPSIGA</sequence>
<dbReference type="SUPFAM" id="SSF56712">
    <property type="entry name" value="Prokaryotic type I DNA topoisomerase"/>
    <property type="match status" value="1"/>
</dbReference>
<evidence type="ECO:0000313" key="2">
    <source>
        <dbReference type="Proteomes" id="UP000542889"/>
    </source>
</evidence>
<accession>A0A7Y7QI58</accession>
<protein>
    <submittedName>
        <fullName evidence="1">Uncharacterized protein</fullName>
    </submittedName>
</protein>
<proteinExistence type="predicted"/>
<dbReference type="AlphaFoldDB" id="A0A7Y7QI58"/>
<comment type="caution">
    <text evidence="1">The sequence shown here is derived from an EMBL/GenBank/DDBJ whole genome shotgun (WGS) entry which is preliminary data.</text>
</comment>